<evidence type="ECO:0000313" key="1">
    <source>
        <dbReference type="EMBL" id="KAJ1363196.1"/>
    </source>
</evidence>
<dbReference type="Proteomes" id="UP001196413">
    <property type="component" value="Unassembled WGS sequence"/>
</dbReference>
<name>A0AAD5N8K3_PARTN</name>
<evidence type="ECO:0000313" key="2">
    <source>
        <dbReference type="Proteomes" id="UP001196413"/>
    </source>
</evidence>
<comment type="caution">
    <text evidence="1">The sequence shown here is derived from an EMBL/GenBank/DDBJ whole genome shotgun (WGS) entry which is preliminary data.</text>
</comment>
<dbReference type="EMBL" id="JAHQIW010004636">
    <property type="protein sequence ID" value="KAJ1363196.1"/>
    <property type="molecule type" value="Genomic_DNA"/>
</dbReference>
<organism evidence="1 2">
    <name type="scientific">Parelaphostrongylus tenuis</name>
    <name type="common">Meningeal worm</name>
    <dbReference type="NCBI Taxonomy" id="148309"/>
    <lineage>
        <taxon>Eukaryota</taxon>
        <taxon>Metazoa</taxon>
        <taxon>Ecdysozoa</taxon>
        <taxon>Nematoda</taxon>
        <taxon>Chromadorea</taxon>
        <taxon>Rhabditida</taxon>
        <taxon>Rhabditina</taxon>
        <taxon>Rhabditomorpha</taxon>
        <taxon>Strongyloidea</taxon>
        <taxon>Metastrongylidae</taxon>
        <taxon>Parelaphostrongylus</taxon>
    </lineage>
</organism>
<proteinExistence type="predicted"/>
<gene>
    <name evidence="1" type="ORF">KIN20_023008</name>
</gene>
<reference evidence="1" key="1">
    <citation type="submission" date="2021-06" db="EMBL/GenBank/DDBJ databases">
        <title>Parelaphostrongylus tenuis whole genome reference sequence.</title>
        <authorList>
            <person name="Garwood T.J."/>
            <person name="Larsen P.A."/>
            <person name="Fountain-Jones N.M."/>
            <person name="Garbe J.R."/>
            <person name="Macchietto M.G."/>
            <person name="Kania S.A."/>
            <person name="Gerhold R.W."/>
            <person name="Richards J.E."/>
            <person name="Wolf T.M."/>
        </authorList>
    </citation>
    <scope>NUCLEOTIDE SEQUENCE</scope>
    <source>
        <strain evidence="1">MNPRO001-30</strain>
        <tissue evidence="1">Meninges</tissue>
    </source>
</reference>
<keyword evidence="2" id="KW-1185">Reference proteome</keyword>
<dbReference type="AlphaFoldDB" id="A0AAD5N8K3"/>
<sequence>MEPTPGVLRLTMAFNSQRATVRRNTLRVRDVEAESMVLEGLRCMAQNMEERIKMWRSWERSVITLRGQSLAGSAKVGARPSLIRSTFSSLTTNSEFGISIRRSN</sequence>
<accession>A0AAD5N8K3</accession>
<protein>
    <submittedName>
        <fullName evidence="1">Uncharacterized protein</fullName>
    </submittedName>
</protein>